<evidence type="ECO:0000313" key="3">
    <source>
        <dbReference type="EMBL" id="GFH11701.1"/>
    </source>
</evidence>
<reference evidence="3 4" key="1">
    <citation type="submission" date="2020-02" db="EMBL/GenBank/DDBJ databases">
        <title>Draft genome sequence of Haematococcus lacustris strain NIES-144.</title>
        <authorList>
            <person name="Morimoto D."/>
            <person name="Nakagawa S."/>
            <person name="Yoshida T."/>
            <person name="Sawayama S."/>
        </authorList>
    </citation>
    <scope>NUCLEOTIDE SEQUENCE [LARGE SCALE GENOMIC DNA]</scope>
    <source>
        <strain evidence="3 4">NIES-144</strain>
    </source>
</reference>
<dbReference type="Proteomes" id="UP000485058">
    <property type="component" value="Unassembled WGS sequence"/>
</dbReference>
<evidence type="ECO:0000313" key="4">
    <source>
        <dbReference type="Proteomes" id="UP000485058"/>
    </source>
</evidence>
<evidence type="ECO:0000256" key="1">
    <source>
        <dbReference type="SAM" id="Phobius"/>
    </source>
</evidence>
<keyword evidence="2" id="KW-0732">Signal</keyword>
<keyword evidence="4" id="KW-1185">Reference proteome</keyword>
<protein>
    <submittedName>
        <fullName evidence="3">Uncharacterized protein</fullName>
    </submittedName>
</protein>
<feature type="transmembrane region" description="Helical" evidence="1">
    <location>
        <begin position="102"/>
        <end position="119"/>
    </location>
</feature>
<feature type="transmembrane region" description="Helical" evidence="1">
    <location>
        <begin position="74"/>
        <end position="95"/>
    </location>
</feature>
<feature type="signal peptide" evidence="2">
    <location>
        <begin position="1"/>
        <end position="16"/>
    </location>
</feature>
<gene>
    <name evidence="3" type="ORF">HaLaN_07245</name>
</gene>
<keyword evidence="1" id="KW-1133">Transmembrane helix</keyword>
<name>A0A699YQ56_HAELA</name>
<proteinExistence type="predicted"/>
<sequence length="167" mass="16541">MALGFAAGCMIWIVCAELMPDALEAAPHPQVATAATCSAAWLQGMSMLIATLEKPDGALASPIKADLAHVSRQLLALSPALMVPCLVAAVAVTCLPSIPLTLGAAAGAMGALGGGHLLTSMLHGVAIGRVALLSWAAVGAAVVVWLQRKDVPGSSTTGSSHEVGGAG</sequence>
<comment type="caution">
    <text evidence="3">The sequence shown here is derived from an EMBL/GenBank/DDBJ whole genome shotgun (WGS) entry which is preliminary data.</text>
</comment>
<dbReference type="EMBL" id="BLLF01000427">
    <property type="protein sequence ID" value="GFH11701.1"/>
    <property type="molecule type" value="Genomic_DNA"/>
</dbReference>
<keyword evidence="1" id="KW-0812">Transmembrane</keyword>
<accession>A0A699YQ56</accession>
<dbReference type="AlphaFoldDB" id="A0A699YQ56"/>
<feature type="transmembrane region" description="Helical" evidence="1">
    <location>
        <begin position="125"/>
        <end position="146"/>
    </location>
</feature>
<organism evidence="3 4">
    <name type="scientific">Haematococcus lacustris</name>
    <name type="common">Green alga</name>
    <name type="synonym">Haematococcus pluvialis</name>
    <dbReference type="NCBI Taxonomy" id="44745"/>
    <lineage>
        <taxon>Eukaryota</taxon>
        <taxon>Viridiplantae</taxon>
        <taxon>Chlorophyta</taxon>
        <taxon>core chlorophytes</taxon>
        <taxon>Chlorophyceae</taxon>
        <taxon>CS clade</taxon>
        <taxon>Chlamydomonadales</taxon>
        <taxon>Haematococcaceae</taxon>
        <taxon>Haematococcus</taxon>
    </lineage>
</organism>
<feature type="chain" id="PRO_5025426220" evidence="2">
    <location>
        <begin position="17"/>
        <end position="167"/>
    </location>
</feature>
<keyword evidence="1" id="KW-0472">Membrane</keyword>
<evidence type="ECO:0000256" key="2">
    <source>
        <dbReference type="SAM" id="SignalP"/>
    </source>
</evidence>